<reference evidence="5" key="1">
    <citation type="submission" date="2021-04" db="EMBL/GenBank/DDBJ databases">
        <title>Pseudonocardia sp. nov., isolated from sandy soil of mangrove forest.</title>
        <authorList>
            <person name="Zan Z."/>
            <person name="Huang R."/>
            <person name="Liu W."/>
        </authorList>
    </citation>
    <scope>NUCLEOTIDE SEQUENCE</scope>
    <source>
        <strain evidence="5">S2-4</strain>
    </source>
</reference>
<evidence type="ECO:0000259" key="4">
    <source>
        <dbReference type="PROSITE" id="PS01124"/>
    </source>
</evidence>
<dbReference type="Pfam" id="PF20240">
    <property type="entry name" value="DUF6597"/>
    <property type="match status" value="1"/>
</dbReference>
<dbReference type="InterPro" id="IPR009057">
    <property type="entry name" value="Homeodomain-like_sf"/>
</dbReference>
<dbReference type="PANTHER" id="PTHR46796">
    <property type="entry name" value="HTH-TYPE TRANSCRIPTIONAL ACTIVATOR RHAS-RELATED"/>
    <property type="match status" value="1"/>
</dbReference>
<dbReference type="SUPFAM" id="SSF46689">
    <property type="entry name" value="Homeodomain-like"/>
    <property type="match status" value="1"/>
</dbReference>
<evidence type="ECO:0000256" key="3">
    <source>
        <dbReference type="ARBA" id="ARBA00023163"/>
    </source>
</evidence>
<dbReference type="InterPro" id="IPR050204">
    <property type="entry name" value="AraC_XylS_family_regulators"/>
</dbReference>
<dbReference type="SMART" id="SM00342">
    <property type="entry name" value="HTH_ARAC"/>
    <property type="match status" value="1"/>
</dbReference>
<evidence type="ECO:0000256" key="1">
    <source>
        <dbReference type="ARBA" id="ARBA00023015"/>
    </source>
</evidence>
<keyword evidence="3" id="KW-0804">Transcription</keyword>
<protein>
    <submittedName>
        <fullName evidence="5">AraC family transcriptional regulator</fullName>
    </submittedName>
</protein>
<name>A0ABT1A4B4_9PSEU</name>
<evidence type="ECO:0000313" key="6">
    <source>
        <dbReference type="Proteomes" id="UP001165283"/>
    </source>
</evidence>
<dbReference type="InterPro" id="IPR046532">
    <property type="entry name" value="DUF6597"/>
</dbReference>
<dbReference type="Gene3D" id="1.10.10.60">
    <property type="entry name" value="Homeodomain-like"/>
    <property type="match status" value="1"/>
</dbReference>
<dbReference type="Pfam" id="PF12833">
    <property type="entry name" value="HTH_18"/>
    <property type="match status" value="1"/>
</dbReference>
<keyword evidence="1" id="KW-0805">Transcription regulation</keyword>
<keyword evidence="6" id="KW-1185">Reference proteome</keyword>
<gene>
    <name evidence="5" type="ORF">KDL28_22480</name>
</gene>
<dbReference type="EMBL" id="JAGSOV010000046">
    <property type="protein sequence ID" value="MCO1657833.1"/>
    <property type="molecule type" value="Genomic_DNA"/>
</dbReference>
<evidence type="ECO:0000313" key="5">
    <source>
        <dbReference type="EMBL" id="MCO1657833.1"/>
    </source>
</evidence>
<dbReference type="Proteomes" id="UP001165283">
    <property type="component" value="Unassembled WGS sequence"/>
</dbReference>
<dbReference type="InterPro" id="IPR018060">
    <property type="entry name" value="HTH_AraC"/>
</dbReference>
<keyword evidence="2" id="KW-0238">DNA-binding</keyword>
<accession>A0ABT1A4B4</accession>
<dbReference type="PROSITE" id="PS01124">
    <property type="entry name" value="HTH_ARAC_FAMILY_2"/>
    <property type="match status" value="1"/>
</dbReference>
<comment type="caution">
    <text evidence="5">The sequence shown here is derived from an EMBL/GenBank/DDBJ whole genome shotgun (WGS) entry which is preliminary data.</text>
</comment>
<feature type="domain" description="HTH araC/xylS-type" evidence="4">
    <location>
        <begin position="99"/>
        <end position="200"/>
    </location>
</feature>
<evidence type="ECO:0000256" key="2">
    <source>
        <dbReference type="ARBA" id="ARBA00023125"/>
    </source>
</evidence>
<sequence length="204" mass="21501">MPNVQISMVPGGVPEVHGVCTGFQVKVLSGPGRVVGAAVRPGAFRAFLDGPVAALTDRTVRADALPAFTGAPAEPVTTATLQEWLRRHLPAPGLDGGATEATDVVALVAADPSIGRVDQLAVATGRSVRGLQRLFAEHVGAAPKWVIRRYRLREVTERMAAGGRVDWAGVAAELGYADQAHLVRDFTALFGESPTRYAARYPAL</sequence>
<organism evidence="5 6">
    <name type="scientific">Pseudonocardia humida</name>
    <dbReference type="NCBI Taxonomy" id="2800819"/>
    <lineage>
        <taxon>Bacteria</taxon>
        <taxon>Bacillati</taxon>
        <taxon>Actinomycetota</taxon>
        <taxon>Actinomycetes</taxon>
        <taxon>Pseudonocardiales</taxon>
        <taxon>Pseudonocardiaceae</taxon>
        <taxon>Pseudonocardia</taxon>
    </lineage>
</organism>
<proteinExistence type="predicted"/>